<dbReference type="EMBL" id="JACRSZ010000009">
    <property type="protein sequence ID" value="MBC8573417.1"/>
    <property type="molecule type" value="Genomic_DNA"/>
</dbReference>
<comment type="subcellular location">
    <subcellularLocation>
        <location evidence="8">Cytoplasm</location>
    </subcellularLocation>
</comment>
<gene>
    <name evidence="8" type="primary">selA</name>
    <name evidence="10" type="ORF">H8716_10035</name>
</gene>
<evidence type="ECO:0000313" key="11">
    <source>
        <dbReference type="Proteomes" id="UP000657421"/>
    </source>
</evidence>
<evidence type="ECO:0000259" key="9">
    <source>
        <dbReference type="Pfam" id="PF12390"/>
    </source>
</evidence>
<evidence type="ECO:0000256" key="3">
    <source>
        <dbReference type="ARBA" id="ARBA00022679"/>
    </source>
</evidence>
<proteinExistence type="inferred from homology"/>
<comment type="similarity">
    <text evidence="7 8">Belongs to the SelA family.</text>
</comment>
<evidence type="ECO:0000256" key="2">
    <source>
        <dbReference type="ARBA" id="ARBA00022490"/>
    </source>
</evidence>
<accession>A0ABR7NC52</accession>
<keyword evidence="5 8" id="KW-0648">Protein biosynthesis</keyword>
<dbReference type="InterPro" id="IPR018319">
    <property type="entry name" value="SelA-like"/>
</dbReference>
<dbReference type="InterPro" id="IPR025862">
    <property type="entry name" value="SelA_trans_N_dom"/>
</dbReference>
<dbReference type="Pfam" id="PF03841">
    <property type="entry name" value="SelA"/>
    <property type="match status" value="1"/>
</dbReference>
<dbReference type="HAMAP" id="MF_00423">
    <property type="entry name" value="SelA"/>
    <property type="match status" value="1"/>
</dbReference>
<dbReference type="Proteomes" id="UP000657421">
    <property type="component" value="Unassembled WGS sequence"/>
</dbReference>
<comment type="pathway">
    <text evidence="8">Aminoacyl-tRNA biosynthesis; selenocysteinyl-tRNA(Sec) biosynthesis; selenocysteinyl-tRNA(Sec) from L-seryl-tRNA(Sec) (bacterial route): step 1/1.</text>
</comment>
<organism evidence="10 11">
    <name type="scientific">Jingyaoa shaoxingensis</name>
    <dbReference type="NCBI Taxonomy" id="2763671"/>
    <lineage>
        <taxon>Bacteria</taxon>
        <taxon>Bacillati</taxon>
        <taxon>Bacillota</taxon>
        <taxon>Clostridia</taxon>
        <taxon>Lachnospirales</taxon>
        <taxon>Lachnospiraceae</taxon>
        <taxon>Jingyaoa</taxon>
    </lineage>
</organism>
<feature type="modified residue" description="N6-(pyridoxal phosphate)lysine" evidence="8">
    <location>
        <position position="294"/>
    </location>
</feature>
<dbReference type="GO" id="GO:0004125">
    <property type="term" value="F:L-seryl-tRNA(Sec) selenium transferase activity"/>
    <property type="evidence" value="ECO:0007669"/>
    <property type="project" value="UniProtKB-EC"/>
</dbReference>
<evidence type="ECO:0000256" key="1">
    <source>
        <dbReference type="ARBA" id="ARBA00001933"/>
    </source>
</evidence>
<comment type="function">
    <text evidence="8">Converts seryl-tRNA(Sec) to selenocysteinyl-tRNA(Sec) required for selenoprotein biosynthesis.</text>
</comment>
<keyword evidence="6 8" id="KW-0711">Selenium</keyword>
<keyword evidence="3 8" id="KW-0808">Transferase</keyword>
<comment type="catalytic activity">
    <reaction evidence="8">
        <text>L-seryl-tRNA(Sec) + selenophosphate + H(+) = L-selenocysteinyl-tRNA(Sec) + phosphate</text>
        <dbReference type="Rhea" id="RHEA:22728"/>
        <dbReference type="Rhea" id="RHEA-COMP:9742"/>
        <dbReference type="Rhea" id="RHEA-COMP:9743"/>
        <dbReference type="ChEBI" id="CHEBI:15378"/>
        <dbReference type="ChEBI" id="CHEBI:16144"/>
        <dbReference type="ChEBI" id="CHEBI:43474"/>
        <dbReference type="ChEBI" id="CHEBI:78533"/>
        <dbReference type="ChEBI" id="CHEBI:78573"/>
        <dbReference type="EC" id="2.9.1.1"/>
    </reaction>
</comment>
<evidence type="ECO:0000256" key="5">
    <source>
        <dbReference type="ARBA" id="ARBA00022917"/>
    </source>
</evidence>
<dbReference type="InterPro" id="IPR015424">
    <property type="entry name" value="PyrdxlP-dep_Trfase"/>
</dbReference>
<keyword evidence="11" id="KW-1185">Reference proteome</keyword>
<dbReference type="InterPro" id="IPR015421">
    <property type="entry name" value="PyrdxlP-dep_Trfase_major"/>
</dbReference>
<dbReference type="PANTHER" id="PTHR32328">
    <property type="entry name" value="L-SERYL-TRNA(SEC) SELENIUM TRANSFERASE"/>
    <property type="match status" value="1"/>
</dbReference>
<comment type="cofactor">
    <cofactor evidence="1 8">
        <name>pyridoxal 5'-phosphate</name>
        <dbReference type="ChEBI" id="CHEBI:597326"/>
    </cofactor>
</comment>
<keyword evidence="4 8" id="KW-0663">Pyridoxal phosphate</keyword>
<keyword evidence="2 8" id="KW-0963">Cytoplasm</keyword>
<evidence type="ECO:0000256" key="8">
    <source>
        <dbReference type="HAMAP-Rule" id="MF_00423"/>
    </source>
</evidence>
<dbReference type="Pfam" id="PF12390">
    <property type="entry name" value="Se-cys_synth_N"/>
    <property type="match status" value="1"/>
</dbReference>
<sequence>MDKRAILRSIPNMNELLEDKKIREFQERIGSEQLKKAIRNILEQVRSEIIEGKTENAINENHLKERIGKQLEKLTEPDMKKVINATGTILHTNLGRAPISKEHIQQILCMASGYSNLEYDLDKGHRGERYSHFDELLCRLTGAEAAMAVNNNAAAVLLMLSALGKEKEAIVSRGELVEIGGKFRIPDVMEQSGTILKEVGTTNKTHLEDYEKAITEETGMILKVHTSNYQIVGFTESVEIQRLAALGREHGIPVLADLGSGVLLSMEKYGLPHEPTVQEMIQAGADLVSFSGDKLLGGPQAGIIVGKKKYMDILKKHPLTRALRIDKFTAAALELTLREYLNPKNALSNLPALKMIAKTAEDIRKDANELCQMMQEKELPFEIGVEPCESQIGGGAFPTANLSGYAVVLTCKQKKCQDIVDAMEQLPVPVICRCQKDQIILDVRTLEKEDMEIIVRELELL</sequence>
<feature type="domain" description="L-seryl-tRNA selenium transferase N-terminal" evidence="9">
    <location>
        <begin position="7"/>
        <end position="46"/>
    </location>
</feature>
<dbReference type="InterPro" id="IPR004534">
    <property type="entry name" value="SelA_trans"/>
</dbReference>
<evidence type="ECO:0000256" key="7">
    <source>
        <dbReference type="ARBA" id="ARBA00044507"/>
    </source>
</evidence>
<comment type="caution">
    <text evidence="10">The sequence shown here is derived from an EMBL/GenBank/DDBJ whole genome shotgun (WGS) entry which is preliminary data.</text>
</comment>
<protein>
    <recommendedName>
        <fullName evidence="8">L-seryl-tRNA(Sec) selenium transferase</fullName>
        <ecNumber evidence="8">2.9.1.1</ecNumber>
    </recommendedName>
    <alternativeName>
        <fullName evidence="8">Selenocysteine synthase</fullName>
        <shortName evidence="8">Sec synthase</shortName>
    </alternativeName>
    <alternativeName>
        <fullName evidence="8">Selenocysteinyl-tRNA(Sec) synthase</fullName>
    </alternativeName>
</protein>
<dbReference type="PANTHER" id="PTHR32328:SF0">
    <property type="entry name" value="L-SERYL-TRNA(SEC) SELENIUM TRANSFERASE"/>
    <property type="match status" value="1"/>
</dbReference>
<dbReference type="Gene3D" id="3.90.1150.180">
    <property type="match status" value="1"/>
</dbReference>
<dbReference type="RefSeq" id="WP_249308616.1">
    <property type="nucleotide sequence ID" value="NZ_JACRSZ010000009.1"/>
</dbReference>
<evidence type="ECO:0000313" key="10">
    <source>
        <dbReference type="EMBL" id="MBC8573417.1"/>
    </source>
</evidence>
<evidence type="ECO:0000256" key="6">
    <source>
        <dbReference type="ARBA" id="ARBA00023266"/>
    </source>
</evidence>
<dbReference type="EC" id="2.9.1.1" evidence="8"/>
<reference evidence="10 11" key="1">
    <citation type="submission" date="2020-08" db="EMBL/GenBank/DDBJ databases">
        <title>Genome public.</title>
        <authorList>
            <person name="Liu C."/>
            <person name="Sun Q."/>
        </authorList>
    </citation>
    <scope>NUCLEOTIDE SEQUENCE [LARGE SCALE GENOMIC DNA]</scope>
    <source>
        <strain evidence="10 11">NSJ-46</strain>
    </source>
</reference>
<name>A0ABR7NC52_9FIRM</name>
<dbReference type="NCBIfam" id="TIGR00474">
    <property type="entry name" value="selA"/>
    <property type="match status" value="1"/>
</dbReference>
<dbReference type="Gene3D" id="3.40.640.10">
    <property type="entry name" value="Type I PLP-dependent aspartate aminotransferase-like (Major domain)"/>
    <property type="match status" value="1"/>
</dbReference>
<evidence type="ECO:0000256" key="4">
    <source>
        <dbReference type="ARBA" id="ARBA00022898"/>
    </source>
</evidence>
<dbReference type="SUPFAM" id="SSF53383">
    <property type="entry name" value="PLP-dependent transferases"/>
    <property type="match status" value="1"/>
</dbReference>